<dbReference type="Pfam" id="PF13561">
    <property type="entry name" value="adh_short_C2"/>
    <property type="match status" value="1"/>
</dbReference>
<dbReference type="PRINTS" id="PR00081">
    <property type="entry name" value="GDHRDH"/>
</dbReference>
<sequence>VTGSPVPQQLFDLAGRVAVVTGSTRGIGRAIVDGLSGAGASVVVSSRKQDRCDEVAAQIQAAGGTAVGIACHVGEWDAVPRFVDAVVRHYGRIDVLFNNAGINPPVQDVNAVSIELWRKVFNVNVEGALRMSQCIAPVMRDGGGGSIVNVGSMEGYCPSHERSVVYGASKAALRNLTVSMANTWSPWAVRVNLLCPGPFATEMLLEAEQAFPGALDLLAGMNPQHRVADLREIVGPALYLASDASSFVTGDDIAVSGGMRK</sequence>
<accession>A0A2U3P0S9</accession>
<dbReference type="SUPFAM" id="SSF51735">
    <property type="entry name" value="NAD(P)-binding Rossmann-fold domains"/>
    <property type="match status" value="1"/>
</dbReference>
<reference evidence="3 4" key="1">
    <citation type="submission" date="2017-01" db="EMBL/GenBank/DDBJ databases">
        <authorList>
            <consortium name="Urmite Genomes"/>
        </authorList>
    </citation>
    <scope>NUCLEOTIDE SEQUENCE [LARGE SCALE GENOMIC DNA]</scope>
    <source>
        <strain evidence="3 4">AB57</strain>
    </source>
</reference>
<keyword evidence="4" id="KW-1185">Reference proteome</keyword>
<organism evidence="3 4">
    <name type="scientific">Mycobacterium rhizamassiliense</name>
    <dbReference type="NCBI Taxonomy" id="1841860"/>
    <lineage>
        <taxon>Bacteria</taxon>
        <taxon>Bacillati</taxon>
        <taxon>Actinomycetota</taxon>
        <taxon>Actinomycetes</taxon>
        <taxon>Mycobacteriales</taxon>
        <taxon>Mycobacteriaceae</taxon>
        <taxon>Mycobacterium</taxon>
    </lineage>
</organism>
<dbReference type="PANTHER" id="PTHR43943:SF17">
    <property type="entry name" value="3-PHENYLPROPIONATE-DIHYDRODIOL_CINNAMIC ACID-DIHYDRODIOL DEHYDROGENASE"/>
    <property type="match status" value="1"/>
</dbReference>
<dbReference type="AlphaFoldDB" id="A0A2U3P0S9"/>
<dbReference type="Gene3D" id="3.40.50.720">
    <property type="entry name" value="NAD(P)-binding Rossmann-like Domain"/>
    <property type="match status" value="1"/>
</dbReference>
<dbReference type="InterPro" id="IPR036291">
    <property type="entry name" value="NAD(P)-bd_dom_sf"/>
</dbReference>
<evidence type="ECO:0000256" key="2">
    <source>
        <dbReference type="ARBA" id="ARBA00023002"/>
    </source>
</evidence>
<gene>
    <name evidence="3" type="ORF">MRAB57_5219</name>
</gene>
<dbReference type="NCBIfam" id="NF005559">
    <property type="entry name" value="PRK07231.1"/>
    <property type="match status" value="1"/>
</dbReference>
<dbReference type="PRINTS" id="PR00080">
    <property type="entry name" value="SDRFAMILY"/>
</dbReference>
<dbReference type="Proteomes" id="UP000240988">
    <property type="component" value="Unassembled WGS sequence"/>
</dbReference>
<keyword evidence="2" id="KW-0560">Oxidoreductase</keyword>
<dbReference type="STRING" id="1841860.GCA_900157375_05222"/>
<dbReference type="PANTHER" id="PTHR43943">
    <property type="entry name" value="DEHYDROGENASE/REDUCTASE (SDR FAMILY) MEMBER 4"/>
    <property type="match status" value="1"/>
</dbReference>
<evidence type="ECO:0000313" key="4">
    <source>
        <dbReference type="Proteomes" id="UP000240988"/>
    </source>
</evidence>
<dbReference type="CDD" id="cd05233">
    <property type="entry name" value="SDR_c"/>
    <property type="match status" value="1"/>
</dbReference>
<dbReference type="InterPro" id="IPR002347">
    <property type="entry name" value="SDR_fam"/>
</dbReference>
<dbReference type="EMBL" id="FUFA01000005">
    <property type="protein sequence ID" value="SPM37372.1"/>
    <property type="molecule type" value="Genomic_DNA"/>
</dbReference>
<evidence type="ECO:0000256" key="1">
    <source>
        <dbReference type="ARBA" id="ARBA00006484"/>
    </source>
</evidence>
<evidence type="ECO:0000313" key="3">
    <source>
        <dbReference type="EMBL" id="SPM37372.1"/>
    </source>
</evidence>
<protein>
    <submittedName>
        <fullName evidence="3">NAD(P)-dependent dehydrogenase, short-chain alcohol dehydrogenase family</fullName>
    </submittedName>
</protein>
<feature type="non-terminal residue" evidence="3">
    <location>
        <position position="1"/>
    </location>
</feature>
<name>A0A2U3P0S9_9MYCO</name>
<comment type="similarity">
    <text evidence="1">Belongs to the short-chain dehydrogenases/reductases (SDR) family.</text>
</comment>
<dbReference type="GO" id="GO:0016491">
    <property type="term" value="F:oxidoreductase activity"/>
    <property type="evidence" value="ECO:0007669"/>
    <property type="project" value="UniProtKB-KW"/>
</dbReference>
<dbReference type="FunFam" id="3.40.50.720:FF:000084">
    <property type="entry name" value="Short-chain dehydrogenase reductase"/>
    <property type="match status" value="1"/>
</dbReference>
<proteinExistence type="inferred from homology"/>